<keyword evidence="5" id="KW-0479">Metal-binding</keyword>
<keyword evidence="6 10" id="KW-0547">Nucleotide-binding</keyword>
<evidence type="ECO:0000256" key="2">
    <source>
        <dbReference type="ARBA" id="ARBA00001946"/>
    </source>
</evidence>
<evidence type="ECO:0000256" key="3">
    <source>
        <dbReference type="ARBA" id="ARBA00022598"/>
    </source>
</evidence>
<evidence type="ECO:0000313" key="13">
    <source>
        <dbReference type="Proteomes" id="UP000597338"/>
    </source>
</evidence>
<comment type="cofactor">
    <cofactor evidence="2">
        <name>Mg(2+)</name>
        <dbReference type="ChEBI" id="CHEBI:18420"/>
    </cofactor>
</comment>
<gene>
    <name evidence="10 12" type="primary">gshB</name>
    <name evidence="12" type="ORF">GCM10011386_08770</name>
</gene>
<comment type="similarity">
    <text evidence="10">Belongs to the prokaryotic GSH synthase family.</text>
</comment>
<evidence type="ECO:0000256" key="9">
    <source>
        <dbReference type="ARBA" id="ARBA00023211"/>
    </source>
</evidence>
<dbReference type="EMBL" id="BMIK01000002">
    <property type="protein sequence ID" value="GGC19139.1"/>
    <property type="molecule type" value="Genomic_DNA"/>
</dbReference>
<dbReference type="SUPFAM" id="SSF52440">
    <property type="entry name" value="PreATP-grasp domain"/>
    <property type="match status" value="1"/>
</dbReference>
<evidence type="ECO:0000256" key="5">
    <source>
        <dbReference type="ARBA" id="ARBA00022723"/>
    </source>
</evidence>
<comment type="catalytic activity">
    <reaction evidence="10">
        <text>gamma-L-glutamyl-L-cysteine + glycine + ATP = glutathione + ADP + phosphate + H(+)</text>
        <dbReference type="Rhea" id="RHEA:13557"/>
        <dbReference type="ChEBI" id="CHEBI:15378"/>
        <dbReference type="ChEBI" id="CHEBI:30616"/>
        <dbReference type="ChEBI" id="CHEBI:43474"/>
        <dbReference type="ChEBI" id="CHEBI:57305"/>
        <dbReference type="ChEBI" id="CHEBI:57925"/>
        <dbReference type="ChEBI" id="CHEBI:58173"/>
        <dbReference type="ChEBI" id="CHEBI:456216"/>
        <dbReference type="EC" id="6.3.2.3"/>
    </reaction>
</comment>
<evidence type="ECO:0000256" key="4">
    <source>
        <dbReference type="ARBA" id="ARBA00022684"/>
    </source>
</evidence>
<dbReference type="InterPro" id="IPR004218">
    <property type="entry name" value="GSHS_ATP-bd"/>
</dbReference>
<dbReference type="InterPro" id="IPR004215">
    <property type="entry name" value="GSHS_N"/>
</dbReference>
<dbReference type="Pfam" id="PF02955">
    <property type="entry name" value="GSH-S_ATP"/>
    <property type="match status" value="1"/>
</dbReference>
<dbReference type="RefSeq" id="WP_188747852.1">
    <property type="nucleotide sequence ID" value="NZ_BMIK01000002.1"/>
</dbReference>
<keyword evidence="8" id="KW-0460">Magnesium</keyword>
<feature type="domain" description="ATP-grasp" evidence="11">
    <location>
        <begin position="134"/>
        <end position="325"/>
    </location>
</feature>
<comment type="cofactor">
    <cofactor evidence="1">
        <name>Mn(2+)</name>
        <dbReference type="ChEBI" id="CHEBI:29035"/>
    </cofactor>
</comment>
<dbReference type="InterPro" id="IPR016185">
    <property type="entry name" value="PreATP-grasp_dom_sf"/>
</dbReference>
<dbReference type="Gene3D" id="3.40.50.20">
    <property type="match status" value="1"/>
</dbReference>
<evidence type="ECO:0000256" key="7">
    <source>
        <dbReference type="ARBA" id="ARBA00022840"/>
    </source>
</evidence>
<proteinExistence type="inferred from homology"/>
<evidence type="ECO:0000313" key="12">
    <source>
        <dbReference type="EMBL" id="GGC19139.1"/>
    </source>
</evidence>
<comment type="pathway">
    <text evidence="10">Sulfur metabolism; glutathione biosynthesis; glutathione from L-cysteine and L-glutamate: step 2/2.</text>
</comment>
<dbReference type="InterPro" id="IPR006284">
    <property type="entry name" value="Glut_synth_pro"/>
</dbReference>
<dbReference type="SUPFAM" id="SSF56059">
    <property type="entry name" value="Glutathione synthetase ATP-binding domain-like"/>
    <property type="match status" value="1"/>
</dbReference>
<evidence type="ECO:0000256" key="10">
    <source>
        <dbReference type="HAMAP-Rule" id="MF_00162"/>
    </source>
</evidence>
<evidence type="ECO:0000256" key="8">
    <source>
        <dbReference type="ARBA" id="ARBA00022842"/>
    </source>
</evidence>
<dbReference type="PANTHER" id="PTHR21621">
    <property type="entry name" value="RIBOSOMAL PROTEIN S6 MODIFICATION PROTEIN"/>
    <property type="match status" value="1"/>
</dbReference>
<evidence type="ECO:0000256" key="1">
    <source>
        <dbReference type="ARBA" id="ARBA00001936"/>
    </source>
</evidence>
<name>A0ABQ1L7J9_9SPHI</name>
<dbReference type="PROSITE" id="PS50975">
    <property type="entry name" value="ATP_GRASP"/>
    <property type="match status" value="1"/>
</dbReference>
<keyword evidence="9" id="KW-0464">Manganese</keyword>
<accession>A0ABQ1L7J9</accession>
<dbReference type="InterPro" id="IPR013815">
    <property type="entry name" value="ATP_grasp_subdomain_1"/>
</dbReference>
<dbReference type="Proteomes" id="UP000597338">
    <property type="component" value="Unassembled WGS sequence"/>
</dbReference>
<keyword evidence="7 10" id="KW-0067">ATP-binding</keyword>
<evidence type="ECO:0000256" key="6">
    <source>
        <dbReference type="ARBA" id="ARBA00022741"/>
    </source>
</evidence>
<keyword evidence="4 10" id="KW-0317">Glutathione biosynthesis</keyword>
<reference evidence="13" key="1">
    <citation type="journal article" date="2019" name="Int. J. Syst. Evol. Microbiol.">
        <title>The Global Catalogue of Microorganisms (GCM) 10K type strain sequencing project: providing services to taxonomists for standard genome sequencing and annotation.</title>
        <authorList>
            <consortium name="The Broad Institute Genomics Platform"/>
            <consortium name="The Broad Institute Genome Sequencing Center for Infectious Disease"/>
            <person name="Wu L."/>
            <person name="Ma J."/>
        </authorList>
    </citation>
    <scope>NUCLEOTIDE SEQUENCE [LARGE SCALE GENOMIC DNA]</scope>
    <source>
        <strain evidence="13">CGMCC 1.15342</strain>
    </source>
</reference>
<keyword evidence="3 10" id="KW-0436">Ligase</keyword>
<dbReference type="Gene3D" id="3.30.1490.20">
    <property type="entry name" value="ATP-grasp fold, A domain"/>
    <property type="match status" value="1"/>
</dbReference>
<sequence>MTITFIVNQVRKELAGYTTTALALEAHRRGHTVYYAGVGDLVYLPDGRVGAHSRKVPDREFRSLHTFLEAVVTEEKRLLSSKNWDVMWLRNDPAADMEKRPWAQDAGVLFGQLVQQQGVLVLNNPNGLVKASNKMYLQYFPESVRPQTLITRDMADVEAFYRDQHHRIILKPLKGSGGKNVFLIDKKEDKNRKQIVEAICRDGFAIAQEYLPAAKKGDIRLFLMDGELLQRDGKVAAIKRVQQSGEIRSNIHQGAKAKKAVMNKEMEHIVEAVGPLLREDGIFLAGLDIVGDKLMEINVFSPGGLIHACEFQRTDFMDEVISAVEKKVANLA</sequence>
<dbReference type="HAMAP" id="MF_00162">
    <property type="entry name" value="GSH_S"/>
    <property type="match status" value="1"/>
</dbReference>
<dbReference type="Gene3D" id="3.30.470.20">
    <property type="entry name" value="ATP-grasp fold, B domain"/>
    <property type="match status" value="1"/>
</dbReference>
<evidence type="ECO:0000259" key="11">
    <source>
        <dbReference type="PROSITE" id="PS50975"/>
    </source>
</evidence>
<keyword evidence="13" id="KW-1185">Reference proteome</keyword>
<dbReference type="EC" id="6.3.2.3" evidence="10"/>
<comment type="caution">
    <text evidence="12">The sequence shown here is derived from an EMBL/GenBank/DDBJ whole genome shotgun (WGS) entry which is preliminary data.</text>
</comment>
<dbReference type="InterPro" id="IPR011761">
    <property type="entry name" value="ATP-grasp"/>
</dbReference>
<organism evidence="12 13">
    <name type="scientific">Parapedobacter defluvii</name>
    <dbReference type="NCBI Taxonomy" id="2045106"/>
    <lineage>
        <taxon>Bacteria</taxon>
        <taxon>Pseudomonadati</taxon>
        <taxon>Bacteroidota</taxon>
        <taxon>Sphingobacteriia</taxon>
        <taxon>Sphingobacteriales</taxon>
        <taxon>Sphingobacteriaceae</taxon>
        <taxon>Parapedobacter</taxon>
    </lineage>
</organism>
<dbReference type="PANTHER" id="PTHR21621:SF4">
    <property type="entry name" value="GLUTATHIONE SYNTHETASE"/>
    <property type="match status" value="1"/>
</dbReference>
<protein>
    <recommendedName>
        <fullName evidence="10">Glutathione synthetase</fullName>
        <ecNumber evidence="10">6.3.2.3</ecNumber>
    </recommendedName>
    <alternativeName>
        <fullName evidence="10">GSH synthetase</fullName>
        <shortName evidence="10">GSH-S</shortName>
        <shortName evidence="10">GSHase</shortName>
    </alternativeName>
    <alternativeName>
        <fullName evidence="10">Glutathione synthase</fullName>
    </alternativeName>
</protein>
<dbReference type="Pfam" id="PF02951">
    <property type="entry name" value="GSH-S_N"/>
    <property type="match status" value="1"/>
</dbReference>